<sequence>MRFRTSFVLSAGLLLLRGSVTHASGFSRALDIRADKTPAGTIRTINCDLLKGEVKCTGLSFNKCALRGWEAAGCKQVSITMLFTAFYSFLRGFQSAICKDDANKKICCDNRNRIPFDAGPHYTGYMRACAPEYQLKSGDRPQHKFFTCKQLHYLNYSGMDKRLIAFHSWEQAGCRQARKCSRNGKDVISDRLECCKRERMPKKGEHYSRMFALAYAARCWNEFRAEAVFVD</sequence>
<reference evidence="2 3" key="1">
    <citation type="submission" date="2018-01" db="EMBL/GenBank/DDBJ databases">
        <title>Harnessing the power of phylogenomics to disentangle the directionality and signatures of interkingdom host jumping in the parasitic fungal genus Tolypocladium.</title>
        <authorList>
            <person name="Quandt C.A."/>
            <person name="Patterson W."/>
            <person name="Spatafora J.W."/>
        </authorList>
    </citation>
    <scope>NUCLEOTIDE SEQUENCE [LARGE SCALE GENOMIC DNA]</scope>
    <source>
        <strain evidence="2 3">NRBC 100945</strain>
    </source>
</reference>
<organism evidence="2 3">
    <name type="scientific">Tolypocladium paradoxum</name>
    <dbReference type="NCBI Taxonomy" id="94208"/>
    <lineage>
        <taxon>Eukaryota</taxon>
        <taxon>Fungi</taxon>
        <taxon>Dikarya</taxon>
        <taxon>Ascomycota</taxon>
        <taxon>Pezizomycotina</taxon>
        <taxon>Sordariomycetes</taxon>
        <taxon>Hypocreomycetidae</taxon>
        <taxon>Hypocreales</taxon>
        <taxon>Ophiocordycipitaceae</taxon>
        <taxon>Tolypocladium</taxon>
    </lineage>
</organism>
<accession>A0A2S4KU48</accession>
<feature type="signal peptide" evidence="1">
    <location>
        <begin position="1"/>
        <end position="23"/>
    </location>
</feature>
<dbReference type="OrthoDB" id="4927914at2759"/>
<keyword evidence="1" id="KW-0732">Signal</keyword>
<proteinExistence type="predicted"/>
<evidence type="ECO:0000313" key="2">
    <source>
        <dbReference type="EMBL" id="POR33690.1"/>
    </source>
</evidence>
<feature type="chain" id="PRO_5015733978" evidence="1">
    <location>
        <begin position="24"/>
        <end position="231"/>
    </location>
</feature>
<name>A0A2S4KU48_9HYPO</name>
<protein>
    <submittedName>
        <fullName evidence="2">Uncharacterized protein</fullName>
    </submittedName>
</protein>
<dbReference type="Proteomes" id="UP000237481">
    <property type="component" value="Unassembled WGS sequence"/>
</dbReference>
<dbReference type="AlphaFoldDB" id="A0A2S4KU48"/>
<evidence type="ECO:0000313" key="3">
    <source>
        <dbReference type="Proteomes" id="UP000237481"/>
    </source>
</evidence>
<comment type="caution">
    <text evidence="2">The sequence shown here is derived from an EMBL/GenBank/DDBJ whole genome shotgun (WGS) entry which is preliminary data.</text>
</comment>
<gene>
    <name evidence="2" type="ORF">TPAR_06084</name>
</gene>
<dbReference type="EMBL" id="PKSG01000658">
    <property type="protein sequence ID" value="POR33690.1"/>
    <property type="molecule type" value="Genomic_DNA"/>
</dbReference>
<keyword evidence="3" id="KW-1185">Reference proteome</keyword>
<evidence type="ECO:0000256" key="1">
    <source>
        <dbReference type="SAM" id="SignalP"/>
    </source>
</evidence>